<keyword evidence="1" id="KW-1133">Transmembrane helix</keyword>
<dbReference type="EMBL" id="FNUY01000008">
    <property type="protein sequence ID" value="SEG64355.1"/>
    <property type="molecule type" value="Genomic_DNA"/>
</dbReference>
<keyword evidence="1" id="KW-0812">Transmembrane</keyword>
<reference evidence="2 3" key="1">
    <citation type="submission" date="2016-10" db="EMBL/GenBank/DDBJ databases">
        <authorList>
            <person name="de Groot N.N."/>
        </authorList>
    </citation>
    <scope>NUCLEOTIDE SEQUENCE [LARGE SCALE GENOMIC DNA]</scope>
    <source>
        <strain evidence="2 3">DSM 26656</strain>
    </source>
</reference>
<dbReference type="AlphaFoldDB" id="A0A1H6BV90"/>
<protein>
    <submittedName>
        <fullName evidence="2">Uncharacterized protein</fullName>
    </submittedName>
</protein>
<evidence type="ECO:0000313" key="2">
    <source>
        <dbReference type="EMBL" id="SEG64355.1"/>
    </source>
</evidence>
<evidence type="ECO:0000256" key="1">
    <source>
        <dbReference type="SAM" id="Phobius"/>
    </source>
</evidence>
<proteinExistence type="predicted"/>
<dbReference type="Proteomes" id="UP000236743">
    <property type="component" value="Unassembled WGS sequence"/>
</dbReference>
<accession>A0A1H6BV90</accession>
<feature type="transmembrane region" description="Helical" evidence="1">
    <location>
        <begin position="20"/>
        <end position="40"/>
    </location>
</feature>
<name>A0A1H6BV90_9HYPH</name>
<dbReference type="RefSeq" id="WP_103874055.1">
    <property type="nucleotide sequence ID" value="NZ_FNUY01000008.1"/>
</dbReference>
<sequence length="100" mass="11138">MPDTKTISTQMPGSKTARWLRFVAFWIVIVAAFGFSKQWFGGSWVIDLIVLLLVALTTTSGVRSVLGYTADLTREQITAWVAAGQPADVKAWKERTYGER</sequence>
<keyword evidence="1" id="KW-0472">Membrane</keyword>
<organism evidence="2 3">
    <name type="scientific">Bosea lathyri</name>
    <dbReference type="NCBI Taxonomy" id="1036778"/>
    <lineage>
        <taxon>Bacteria</taxon>
        <taxon>Pseudomonadati</taxon>
        <taxon>Pseudomonadota</taxon>
        <taxon>Alphaproteobacteria</taxon>
        <taxon>Hyphomicrobiales</taxon>
        <taxon>Boseaceae</taxon>
        <taxon>Bosea</taxon>
    </lineage>
</organism>
<feature type="transmembrane region" description="Helical" evidence="1">
    <location>
        <begin position="46"/>
        <end position="66"/>
    </location>
</feature>
<gene>
    <name evidence="2" type="ORF">SAMN04488115_10888</name>
</gene>
<evidence type="ECO:0000313" key="3">
    <source>
        <dbReference type="Proteomes" id="UP000236743"/>
    </source>
</evidence>
<keyword evidence="3" id="KW-1185">Reference proteome</keyword>